<evidence type="ECO:0000256" key="1">
    <source>
        <dbReference type="ARBA" id="ARBA00022679"/>
    </source>
</evidence>
<accession>I5AV40</accession>
<dbReference type="GO" id="GO:0051999">
    <property type="term" value="P:mannosyl-inositol phosphorylceramide biosynthetic process"/>
    <property type="evidence" value="ECO:0007669"/>
    <property type="project" value="TreeGrafter"/>
</dbReference>
<dbReference type="HOGENOM" id="CLU_073547_2_0_9"/>
<dbReference type="GO" id="GO:0016020">
    <property type="term" value="C:membrane"/>
    <property type="evidence" value="ECO:0007669"/>
    <property type="project" value="GOC"/>
</dbReference>
<dbReference type="InterPro" id="IPR051706">
    <property type="entry name" value="Glycosyltransferase_domain"/>
</dbReference>
<dbReference type="eggNOG" id="COG3774">
    <property type="taxonomic scope" value="Bacteria"/>
</dbReference>
<gene>
    <name evidence="2" type="ORF">EubceDRAFT1_1888</name>
</gene>
<dbReference type="PANTHER" id="PTHR32385:SF15">
    <property type="entry name" value="INOSITOL PHOSPHOCERAMIDE MANNOSYLTRANSFERASE 1"/>
    <property type="match status" value="1"/>
</dbReference>
<dbReference type="InterPro" id="IPR007577">
    <property type="entry name" value="GlycoTrfase_DXD_sugar-bd_CS"/>
</dbReference>
<dbReference type="GO" id="GO:0000030">
    <property type="term" value="F:mannosyltransferase activity"/>
    <property type="evidence" value="ECO:0007669"/>
    <property type="project" value="TreeGrafter"/>
</dbReference>
<dbReference type="SUPFAM" id="SSF53448">
    <property type="entry name" value="Nucleotide-diphospho-sugar transferases"/>
    <property type="match status" value="1"/>
</dbReference>
<keyword evidence="3" id="KW-1185">Reference proteome</keyword>
<evidence type="ECO:0000313" key="3">
    <source>
        <dbReference type="Proteomes" id="UP000005753"/>
    </source>
</evidence>
<dbReference type="AlphaFoldDB" id="I5AV40"/>
<dbReference type="OrthoDB" id="9802987at2"/>
<dbReference type="Proteomes" id="UP000005753">
    <property type="component" value="Chromosome"/>
</dbReference>
<dbReference type="Gene3D" id="3.90.550.20">
    <property type="match status" value="1"/>
</dbReference>
<evidence type="ECO:0000313" key="2">
    <source>
        <dbReference type="EMBL" id="EIM57663.1"/>
    </source>
</evidence>
<dbReference type="Pfam" id="PF04488">
    <property type="entry name" value="Gly_transf_sug"/>
    <property type="match status" value="1"/>
</dbReference>
<reference evidence="2 3" key="1">
    <citation type="submission" date="2010-08" db="EMBL/GenBank/DDBJ databases">
        <authorList>
            <consortium name="US DOE Joint Genome Institute (JGI-PGF)"/>
            <person name="Lucas S."/>
            <person name="Copeland A."/>
            <person name="Lapidus A."/>
            <person name="Cheng J.-F."/>
            <person name="Bruce D."/>
            <person name="Goodwin L."/>
            <person name="Pitluck S."/>
            <person name="Land M.L."/>
            <person name="Hauser L."/>
            <person name="Chang Y.-J."/>
            <person name="Anderson I.J."/>
            <person name="Johnson E."/>
            <person name="Mulhopadhyay B."/>
            <person name="Kyrpides N."/>
            <person name="Woyke T.J."/>
        </authorList>
    </citation>
    <scope>NUCLEOTIDE SEQUENCE [LARGE SCALE GENOMIC DNA]</scope>
    <source>
        <strain evidence="2 3">6</strain>
    </source>
</reference>
<sequence length="287" mass="34009">MMSSFVRVNCEQIPKIVHYCWYGGKEIPAALKNCMDTWSILKDYQVMRWDESNCSFEENEFVRKTWKERRLGFIGDYYRLKAVYLYGGIYLDTDVKINRDFGSLLENKAFFNFIFDCSIGSAIIGAVPHHPLIGALLDLYERTVMEDYRPGIPPLTEGEDGMIHANGYVTSNYYYTWYMIRQRPELILNNRRQIFDDFVINPKEDFEIGRLSGRHYAVHLCAGEWREKAKNSGSIYNRIKVGIDRWPWLFDHVQILVRKIRYRKLNRKIPFYPCARAQRKKLPLPEI</sequence>
<protein>
    <submittedName>
        <fullName evidence="2">Mannosyltransferase OCH1-like enzyme</fullName>
    </submittedName>
</protein>
<dbReference type="EMBL" id="CM001487">
    <property type="protein sequence ID" value="EIM57663.1"/>
    <property type="molecule type" value="Genomic_DNA"/>
</dbReference>
<organism evidence="2 3">
    <name type="scientific">Eubacterium cellulosolvens (strain ATCC 43171 / JCM 9499 / 6)</name>
    <name type="common">Cillobacterium cellulosolvens</name>
    <dbReference type="NCBI Taxonomy" id="633697"/>
    <lineage>
        <taxon>Bacteria</taxon>
        <taxon>Bacillati</taxon>
        <taxon>Bacillota</taxon>
        <taxon>Clostridia</taxon>
        <taxon>Eubacteriales</taxon>
        <taxon>Eubacteriaceae</taxon>
        <taxon>Eubacterium</taxon>
    </lineage>
</organism>
<dbReference type="InterPro" id="IPR029044">
    <property type="entry name" value="Nucleotide-diphossugar_trans"/>
</dbReference>
<reference evidence="2 3" key="2">
    <citation type="submission" date="2012-02" db="EMBL/GenBank/DDBJ databases">
        <title>Improved High-Quality Draft sequence of Eubacterium cellulosolvens 6.</title>
        <authorList>
            <consortium name="US DOE Joint Genome Institute"/>
            <person name="Lucas S."/>
            <person name="Han J."/>
            <person name="Lapidus A."/>
            <person name="Cheng J.-F."/>
            <person name="Goodwin L."/>
            <person name="Pitluck S."/>
            <person name="Peters L."/>
            <person name="Mikhailova N."/>
            <person name="Gu W."/>
            <person name="Detter J.C."/>
            <person name="Han C."/>
            <person name="Tapia R."/>
            <person name="Land M."/>
            <person name="Hauser L."/>
            <person name="Kyrpides N."/>
            <person name="Ivanova N."/>
            <person name="Pagani I."/>
            <person name="Johnson E."/>
            <person name="Mukhopadhyay B."/>
            <person name="Anderson I."/>
            <person name="Woyke T."/>
        </authorList>
    </citation>
    <scope>NUCLEOTIDE SEQUENCE [LARGE SCALE GENOMIC DNA]</scope>
    <source>
        <strain evidence="2 3">6</strain>
    </source>
</reference>
<dbReference type="PANTHER" id="PTHR32385">
    <property type="entry name" value="MANNOSYL PHOSPHORYLINOSITOL CERAMIDE SYNTHASE"/>
    <property type="match status" value="1"/>
</dbReference>
<dbReference type="STRING" id="633697.EubceDRAFT1_1888"/>
<name>I5AV40_EUBC6</name>
<keyword evidence="1 2" id="KW-0808">Transferase</keyword>
<proteinExistence type="predicted"/>
<keyword evidence="2" id="KW-0328">Glycosyltransferase</keyword>